<protein>
    <submittedName>
        <fullName evidence="1">Uncharacterized protein</fullName>
    </submittedName>
</protein>
<dbReference type="EMBL" id="CM042883">
    <property type="protein sequence ID" value="KAI4374405.1"/>
    <property type="molecule type" value="Genomic_DNA"/>
</dbReference>
<gene>
    <name evidence="1" type="ORF">MLD38_012406</name>
</gene>
<name>A0ACB9R6T0_9MYRT</name>
<sequence length="115" mass="13167">MRECLRSLKRNPKGDDGSVRRAYQTLLKIIGNVVRNPDEDKFRTIRLANPVFQDRVRSFDEGMGFLQMCGFEITEDGEFLHLPRNRVDKGLLNLAGLQLQSASTNPFFGLLERPN</sequence>
<keyword evidence="2" id="KW-1185">Reference proteome</keyword>
<proteinExistence type="predicted"/>
<dbReference type="Proteomes" id="UP001057402">
    <property type="component" value="Chromosome 4"/>
</dbReference>
<comment type="caution">
    <text evidence="1">The sequence shown here is derived from an EMBL/GenBank/DDBJ whole genome shotgun (WGS) entry which is preliminary data.</text>
</comment>
<reference evidence="2" key="1">
    <citation type="journal article" date="2023" name="Front. Plant Sci.">
        <title>Chromosomal-level genome assembly of Melastoma candidum provides insights into trichome evolution.</title>
        <authorList>
            <person name="Zhong Y."/>
            <person name="Wu W."/>
            <person name="Sun C."/>
            <person name="Zou P."/>
            <person name="Liu Y."/>
            <person name="Dai S."/>
            <person name="Zhou R."/>
        </authorList>
    </citation>
    <scope>NUCLEOTIDE SEQUENCE [LARGE SCALE GENOMIC DNA]</scope>
</reference>
<accession>A0ACB9R6T0</accession>
<evidence type="ECO:0000313" key="1">
    <source>
        <dbReference type="EMBL" id="KAI4374405.1"/>
    </source>
</evidence>
<organism evidence="1 2">
    <name type="scientific">Melastoma candidum</name>
    <dbReference type="NCBI Taxonomy" id="119954"/>
    <lineage>
        <taxon>Eukaryota</taxon>
        <taxon>Viridiplantae</taxon>
        <taxon>Streptophyta</taxon>
        <taxon>Embryophyta</taxon>
        <taxon>Tracheophyta</taxon>
        <taxon>Spermatophyta</taxon>
        <taxon>Magnoliopsida</taxon>
        <taxon>eudicotyledons</taxon>
        <taxon>Gunneridae</taxon>
        <taxon>Pentapetalae</taxon>
        <taxon>rosids</taxon>
        <taxon>malvids</taxon>
        <taxon>Myrtales</taxon>
        <taxon>Melastomataceae</taxon>
        <taxon>Melastomatoideae</taxon>
        <taxon>Melastomateae</taxon>
        <taxon>Melastoma</taxon>
    </lineage>
</organism>
<evidence type="ECO:0000313" key="2">
    <source>
        <dbReference type="Proteomes" id="UP001057402"/>
    </source>
</evidence>